<protein>
    <recommendedName>
        <fullName evidence="3">FAE domain-containing protein</fullName>
    </recommendedName>
</protein>
<comment type="caution">
    <text evidence="4">The sequence shown here is derived from an EMBL/GenBank/DDBJ whole genome shotgun (WGS) entry which is preliminary data.</text>
</comment>
<accession>A0AAD6PJL3</accession>
<evidence type="ECO:0000313" key="5">
    <source>
        <dbReference type="Proteomes" id="UP001162972"/>
    </source>
</evidence>
<sequence>MLAYECYKAPEDRKLDTGTSARIVFRNKNLGIEEYKFLLRTIACSGIGEETYGPNLFKSYKNAFAVVVSTESIGANWYQGKEKSMMLSNCLFRSGGCSMLFTNNSALKHRAMFKLKHLVRTHLGSKDEPYGCCMQTVDDLGYKGFLLTKSLKNSAAQALSLNLRVLAPKMLPVISEDRFFLLMLSYNSEE</sequence>
<dbReference type="InterPro" id="IPR016039">
    <property type="entry name" value="Thiolase-like"/>
</dbReference>
<name>A0AAD6PJL3_9ROSI</name>
<keyword evidence="1" id="KW-0012">Acyltransferase</keyword>
<proteinExistence type="predicted"/>
<dbReference type="InterPro" id="IPR013601">
    <property type="entry name" value="FAE1_typ3_polyketide_synth"/>
</dbReference>
<dbReference type="InterPro" id="IPR012392">
    <property type="entry name" value="3-ktacl-CoA_syn"/>
</dbReference>
<comment type="catalytic activity">
    <reaction evidence="2">
        <text>a very-long-chain acyl-CoA + malonyl-CoA + H(+) = a very-long-chain 3-oxoacyl-CoA + CO2 + CoA</text>
        <dbReference type="Rhea" id="RHEA:32727"/>
        <dbReference type="ChEBI" id="CHEBI:15378"/>
        <dbReference type="ChEBI" id="CHEBI:16526"/>
        <dbReference type="ChEBI" id="CHEBI:57287"/>
        <dbReference type="ChEBI" id="CHEBI:57384"/>
        <dbReference type="ChEBI" id="CHEBI:90725"/>
        <dbReference type="ChEBI" id="CHEBI:90736"/>
        <dbReference type="EC" id="2.3.1.199"/>
    </reaction>
</comment>
<dbReference type="GO" id="GO:0009922">
    <property type="term" value="F:fatty acid elongase activity"/>
    <property type="evidence" value="ECO:0007669"/>
    <property type="project" value="UniProtKB-EC"/>
</dbReference>
<dbReference type="AlphaFoldDB" id="A0AAD6PJL3"/>
<gene>
    <name evidence="4" type="ORF">OIU84_019896</name>
</gene>
<keyword evidence="5" id="KW-1185">Reference proteome</keyword>
<evidence type="ECO:0000256" key="2">
    <source>
        <dbReference type="ARBA" id="ARBA00047375"/>
    </source>
</evidence>
<organism evidence="4 5">
    <name type="scientific">Salix udensis</name>
    <dbReference type="NCBI Taxonomy" id="889485"/>
    <lineage>
        <taxon>Eukaryota</taxon>
        <taxon>Viridiplantae</taxon>
        <taxon>Streptophyta</taxon>
        <taxon>Embryophyta</taxon>
        <taxon>Tracheophyta</taxon>
        <taxon>Spermatophyta</taxon>
        <taxon>Magnoliopsida</taxon>
        <taxon>eudicotyledons</taxon>
        <taxon>Gunneridae</taxon>
        <taxon>Pentapetalae</taxon>
        <taxon>rosids</taxon>
        <taxon>fabids</taxon>
        <taxon>Malpighiales</taxon>
        <taxon>Salicaceae</taxon>
        <taxon>Saliceae</taxon>
        <taxon>Salix</taxon>
    </lineage>
</organism>
<dbReference type="Proteomes" id="UP001162972">
    <property type="component" value="Chromosome 10"/>
</dbReference>
<dbReference type="GO" id="GO:0016020">
    <property type="term" value="C:membrane"/>
    <property type="evidence" value="ECO:0007669"/>
    <property type="project" value="InterPro"/>
</dbReference>
<keyword evidence="1" id="KW-0808">Transferase</keyword>
<dbReference type="GO" id="GO:0006633">
    <property type="term" value="P:fatty acid biosynthetic process"/>
    <property type="evidence" value="ECO:0007669"/>
    <property type="project" value="InterPro"/>
</dbReference>
<dbReference type="Gene3D" id="3.40.47.10">
    <property type="match status" value="1"/>
</dbReference>
<reference evidence="4 5" key="1">
    <citation type="journal article" date="2023" name="Int. J. Mol. Sci.">
        <title>De Novo Assembly and Annotation of 11 Diverse Shrub Willow (Salix) Genomes Reveals Novel Gene Organization in Sex-Linked Regions.</title>
        <authorList>
            <person name="Hyden B."/>
            <person name="Feng K."/>
            <person name="Yates T.B."/>
            <person name="Jawdy S."/>
            <person name="Cereghino C."/>
            <person name="Smart L.B."/>
            <person name="Muchero W."/>
        </authorList>
    </citation>
    <scope>NUCLEOTIDE SEQUENCE [LARGE SCALE GENOMIC DNA]</scope>
    <source>
        <tissue evidence="4">Shoot tip</tissue>
    </source>
</reference>
<dbReference type="PANTHER" id="PTHR31561">
    <property type="entry name" value="3-KETOACYL-COA SYNTHASE"/>
    <property type="match status" value="1"/>
</dbReference>
<evidence type="ECO:0000256" key="1">
    <source>
        <dbReference type="ARBA" id="ARBA00023315"/>
    </source>
</evidence>
<dbReference type="SUPFAM" id="SSF53901">
    <property type="entry name" value="Thiolase-like"/>
    <property type="match status" value="1"/>
</dbReference>
<dbReference type="EMBL" id="JAPFFJ010000003">
    <property type="protein sequence ID" value="KAJ6432747.1"/>
    <property type="molecule type" value="Genomic_DNA"/>
</dbReference>
<feature type="domain" description="FAE" evidence="3">
    <location>
        <begin position="55"/>
        <end position="184"/>
    </location>
</feature>
<dbReference type="Pfam" id="PF08392">
    <property type="entry name" value="FAE1_CUT1_RppA"/>
    <property type="match status" value="1"/>
</dbReference>
<evidence type="ECO:0000259" key="3">
    <source>
        <dbReference type="Pfam" id="PF08392"/>
    </source>
</evidence>
<evidence type="ECO:0000313" key="4">
    <source>
        <dbReference type="EMBL" id="KAJ6432747.1"/>
    </source>
</evidence>